<evidence type="ECO:0000313" key="4">
    <source>
        <dbReference type="EMBL" id="RGS42601.1"/>
    </source>
</evidence>
<dbReference type="CDD" id="cd07381">
    <property type="entry name" value="MPP_CapA"/>
    <property type="match status" value="1"/>
</dbReference>
<dbReference type="InterPro" id="IPR029052">
    <property type="entry name" value="Metallo-depent_PP-like"/>
</dbReference>
<dbReference type="EMBL" id="QRVL01000001">
    <property type="protein sequence ID" value="RGS42601.1"/>
    <property type="molecule type" value="Genomic_DNA"/>
</dbReference>
<evidence type="ECO:0000256" key="2">
    <source>
        <dbReference type="SAM" id="SignalP"/>
    </source>
</evidence>
<accession>A0A395VB62</accession>
<dbReference type="InterPro" id="IPR019079">
    <property type="entry name" value="Capsule_synth_CapA"/>
</dbReference>
<dbReference type="Proteomes" id="UP000266172">
    <property type="component" value="Unassembled WGS sequence"/>
</dbReference>
<comment type="similarity">
    <text evidence="1">Belongs to the CapA family.</text>
</comment>
<dbReference type="SUPFAM" id="SSF56300">
    <property type="entry name" value="Metallo-dependent phosphatases"/>
    <property type="match status" value="1"/>
</dbReference>
<dbReference type="Gene3D" id="3.60.21.10">
    <property type="match status" value="1"/>
</dbReference>
<evidence type="ECO:0000256" key="1">
    <source>
        <dbReference type="ARBA" id="ARBA00005662"/>
    </source>
</evidence>
<organism evidence="4 5">
    <name type="scientific">Roseburia hominis</name>
    <dbReference type="NCBI Taxonomy" id="301301"/>
    <lineage>
        <taxon>Bacteria</taxon>
        <taxon>Bacillati</taxon>
        <taxon>Bacillota</taxon>
        <taxon>Clostridia</taxon>
        <taxon>Lachnospirales</taxon>
        <taxon>Lachnospiraceae</taxon>
        <taxon>Roseburia</taxon>
    </lineage>
</organism>
<evidence type="ECO:0000313" key="5">
    <source>
        <dbReference type="Proteomes" id="UP000266172"/>
    </source>
</evidence>
<feature type="chain" id="PRO_5038620388" evidence="2">
    <location>
        <begin position="27"/>
        <end position="508"/>
    </location>
</feature>
<name>A0A395VB62_9FIRM</name>
<proteinExistence type="inferred from homology"/>
<evidence type="ECO:0000259" key="3">
    <source>
        <dbReference type="SMART" id="SM00854"/>
    </source>
</evidence>
<dbReference type="RefSeq" id="WP_118096793.1">
    <property type="nucleotide sequence ID" value="NZ_QRVL01000001.1"/>
</dbReference>
<comment type="caution">
    <text evidence="4">The sequence shown here is derived from an EMBL/GenBank/DDBJ whole genome shotgun (WGS) entry which is preliminary data.</text>
</comment>
<dbReference type="InterPro" id="IPR052169">
    <property type="entry name" value="CW_Biosynth-Accessory"/>
</dbReference>
<reference evidence="4 5" key="1">
    <citation type="submission" date="2018-08" db="EMBL/GenBank/DDBJ databases">
        <title>A genome reference for cultivated species of the human gut microbiota.</title>
        <authorList>
            <person name="Zou Y."/>
            <person name="Xue W."/>
            <person name="Luo G."/>
        </authorList>
    </citation>
    <scope>NUCLEOTIDE SEQUENCE [LARGE SCALE GENOMIC DNA]</scope>
    <source>
        <strain evidence="4 5">AF22-12AC</strain>
    </source>
</reference>
<feature type="signal peptide" evidence="2">
    <location>
        <begin position="1"/>
        <end position="26"/>
    </location>
</feature>
<sequence>MPKKCKGKRNALVVTVAAVLLGDIFAGGQNIPAQQKTWNAGDTKRTQMTESATQRMDLTDAFAVILQGATKKFIAGYAVDDSFLMWLAARYGDEKVVRIASAVLDGTEDPEVWYDITGSSIHVLWLMYCRDSGFQQYRLQNVYWKEAGEDGKIVLGFAGDINFADDWYTMEYMNRQTNGIYDCFSEDLLSEMQNVDVMVMNNEFTYAESGSVEVVPGKAYTFRADPGDVELLSVFGTDAVTLANNHVYDYGEEGLLSTLDCLRKADIPYTGAGENRKEASKILSFVIGGRKIAIVSATQIERATKYTKEATETEPGVLKTLNPAAFLEVIRKADATSDYVIVEVHWGTEGSLHEEKSQRLLAELYAEAGADAVIGGHPHRLQGCGFTDGVPVAYSLGNFWFSTGTLYTTLAKITITEDGAVTLSYVPCIQKGLVTSILTEQDDKDGFYHYLAAISDDIGMDADGNVYDKTAGDYLAQAIVYDSDTSKTEIRGTTDNDGYAIDIVGNRK</sequence>
<gene>
    <name evidence="4" type="ORF">DWX93_04660</name>
</gene>
<keyword evidence="2" id="KW-0732">Signal</keyword>
<dbReference type="Pfam" id="PF09587">
    <property type="entry name" value="PGA_cap"/>
    <property type="match status" value="1"/>
</dbReference>
<protein>
    <submittedName>
        <fullName evidence="4">CapA family protein</fullName>
    </submittedName>
</protein>
<dbReference type="PANTHER" id="PTHR33393">
    <property type="entry name" value="POLYGLUTAMINE SYNTHESIS ACCESSORY PROTEIN RV0574C-RELATED"/>
    <property type="match status" value="1"/>
</dbReference>
<feature type="domain" description="Capsule synthesis protein CapA" evidence="3">
    <location>
        <begin position="154"/>
        <end position="403"/>
    </location>
</feature>
<dbReference type="SMART" id="SM00854">
    <property type="entry name" value="PGA_cap"/>
    <property type="match status" value="1"/>
</dbReference>
<dbReference type="AlphaFoldDB" id="A0A395VB62"/>
<dbReference type="PANTHER" id="PTHR33393:SF13">
    <property type="entry name" value="PGA BIOSYNTHESIS PROTEIN CAPA"/>
    <property type="match status" value="1"/>
</dbReference>